<dbReference type="Proteomes" id="UP000625711">
    <property type="component" value="Unassembled WGS sequence"/>
</dbReference>
<accession>A0A834M3M3</accession>
<comment type="caution">
    <text evidence="1">The sequence shown here is derived from an EMBL/GenBank/DDBJ whole genome shotgun (WGS) entry which is preliminary data.</text>
</comment>
<gene>
    <name evidence="1" type="ORF">GWI33_021000</name>
</gene>
<reference evidence="1" key="1">
    <citation type="submission" date="2020-08" db="EMBL/GenBank/DDBJ databases">
        <title>Genome sequencing and assembly of the red palm weevil Rhynchophorus ferrugineus.</title>
        <authorList>
            <person name="Dias G.B."/>
            <person name="Bergman C.M."/>
            <person name="Manee M."/>
        </authorList>
    </citation>
    <scope>NUCLEOTIDE SEQUENCE</scope>
    <source>
        <strain evidence="1">AA-2017</strain>
        <tissue evidence="1">Whole larva</tissue>
    </source>
</reference>
<dbReference type="AlphaFoldDB" id="A0A834M3M3"/>
<proteinExistence type="predicted"/>
<organism evidence="1 2">
    <name type="scientific">Rhynchophorus ferrugineus</name>
    <name type="common">Red palm weevil</name>
    <name type="synonym">Curculio ferrugineus</name>
    <dbReference type="NCBI Taxonomy" id="354439"/>
    <lineage>
        <taxon>Eukaryota</taxon>
        <taxon>Metazoa</taxon>
        <taxon>Ecdysozoa</taxon>
        <taxon>Arthropoda</taxon>
        <taxon>Hexapoda</taxon>
        <taxon>Insecta</taxon>
        <taxon>Pterygota</taxon>
        <taxon>Neoptera</taxon>
        <taxon>Endopterygota</taxon>
        <taxon>Coleoptera</taxon>
        <taxon>Polyphaga</taxon>
        <taxon>Cucujiformia</taxon>
        <taxon>Curculionidae</taxon>
        <taxon>Dryophthorinae</taxon>
        <taxon>Rhynchophorus</taxon>
    </lineage>
</organism>
<dbReference type="EMBL" id="JAACXV010014605">
    <property type="protein sequence ID" value="KAF7265545.1"/>
    <property type="molecule type" value="Genomic_DNA"/>
</dbReference>
<name>A0A834M3M3_RHYFE</name>
<evidence type="ECO:0000313" key="1">
    <source>
        <dbReference type="EMBL" id="KAF7265545.1"/>
    </source>
</evidence>
<protein>
    <submittedName>
        <fullName evidence="1">Uncharacterized protein</fullName>
    </submittedName>
</protein>
<evidence type="ECO:0000313" key="2">
    <source>
        <dbReference type="Proteomes" id="UP000625711"/>
    </source>
</evidence>
<sequence>MALAMVLRNSAKLKGFSSIPRCTFNVQKTQNFTQFRNPKTTSQSLQVVDYRKSSVFGIVGNCTSYFYMP</sequence>
<dbReference type="OrthoDB" id="18577at2759"/>
<keyword evidence="2" id="KW-1185">Reference proteome</keyword>